<evidence type="ECO:0000256" key="1">
    <source>
        <dbReference type="ARBA" id="ARBA00004141"/>
    </source>
</evidence>
<keyword evidence="3 9" id="KW-0813">Transport</keyword>
<keyword evidence="8" id="KW-0129">CBS domain</keyword>
<evidence type="ECO:0000256" key="5">
    <source>
        <dbReference type="ARBA" id="ARBA00022842"/>
    </source>
</evidence>
<feature type="domain" description="CBS" evidence="10">
    <location>
        <begin position="142"/>
        <end position="206"/>
    </location>
</feature>
<comment type="similarity">
    <text evidence="2 9">Belongs to the SLC41A transporter family.</text>
</comment>
<dbReference type="InterPro" id="IPR006668">
    <property type="entry name" value="Mg_transptr_MgtE_intracell_dom"/>
</dbReference>
<dbReference type="SMART" id="SM00924">
    <property type="entry name" value="MgtE_N"/>
    <property type="match status" value="1"/>
</dbReference>
<dbReference type="AlphaFoldDB" id="A0A2R7Y336"/>
<comment type="caution">
    <text evidence="9">Lacks conserved residue(s) required for the propagation of feature annotation.</text>
</comment>
<dbReference type="Pfam" id="PF03448">
    <property type="entry name" value="MgtE_N"/>
    <property type="match status" value="1"/>
</dbReference>
<dbReference type="Gene3D" id="3.10.580.10">
    <property type="entry name" value="CBS-domain"/>
    <property type="match status" value="1"/>
</dbReference>
<feature type="transmembrane region" description="Helical" evidence="9">
    <location>
        <begin position="404"/>
        <end position="426"/>
    </location>
</feature>
<evidence type="ECO:0000259" key="10">
    <source>
        <dbReference type="PROSITE" id="PS51371"/>
    </source>
</evidence>
<gene>
    <name evidence="11" type="ORF">B7O98_08230</name>
</gene>
<keyword evidence="5 9" id="KW-0460">Magnesium</keyword>
<comment type="subunit">
    <text evidence="9">Homodimer.</text>
</comment>
<proteinExistence type="inferred from homology"/>
<evidence type="ECO:0000256" key="6">
    <source>
        <dbReference type="ARBA" id="ARBA00022989"/>
    </source>
</evidence>
<organism evidence="11 12">
    <name type="scientific">Zestosphaera tikiterensis</name>
    <dbReference type="NCBI Taxonomy" id="1973259"/>
    <lineage>
        <taxon>Archaea</taxon>
        <taxon>Thermoproteota</taxon>
        <taxon>Thermoprotei</taxon>
        <taxon>Desulfurococcales</taxon>
        <taxon>Desulfurococcaceae</taxon>
        <taxon>Zestosphaera</taxon>
    </lineage>
</organism>
<dbReference type="SUPFAM" id="SSF54631">
    <property type="entry name" value="CBS-domain pair"/>
    <property type="match status" value="1"/>
</dbReference>
<dbReference type="GO" id="GO:0005886">
    <property type="term" value="C:plasma membrane"/>
    <property type="evidence" value="ECO:0007669"/>
    <property type="project" value="UniProtKB-SubCell"/>
</dbReference>
<feature type="transmembrane region" description="Helical" evidence="9">
    <location>
        <begin position="374"/>
        <end position="398"/>
    </location>
</feature>
<feature type="transmembrane region" description="Helical" evidence="9">
    <location>
        <begin position="438"/>
        <end position="460"/>
    </location>
</feature>
<accession>A0A2R7Y336</accession>
<protein>
    <recommendedName>
        <fullName evidence="9">Magnesium transporter MgtE</fullName>
    </recommendedName>
</protein>
<dbReference type="InterPro" id="IPR046342">
    <property type="entry name" value="CBS_dom_sf"/>
</dbReference>
<comment type="function">
    <text evidence="9">Acts as a magnesium transporter.</text>
</comment>
<reference evidence="11 12" key="1">
    <citation type="journal article" date="2018" name="Syst. Appl. Microbiol.">
        <title>A new symbiotic nanoarchaeote (Candidatus Nanoclepta minutus) and its host (Zestosphaera tikiterensis gen. nov., sp. nov.) from a New Zealand hot spring.</title>
        <authorList>
            <person name="St John E."/>
            <person name="Liu Y."/>
            <person name="Podar M."/>
            <person name="Stott M.B."/>
            <person name="Meneghin J."/>
            <person name="Chen Z."/>
            <person name="Lagutin K."/>
            <person name="Mitchell K."/>
            <person name="Reysenbach A.L."/>
        </authorList>
    </citation>
    <scope>NUCLEOTIDE SEQUENCE [LARGE SCALE GENOMIC DNA]</scope>
    <source>
        <strain evidence="11">NZ3</strain>
    </source>
</reference>
<dbReference type="Gene3D" id="1.10.357.20">
    <property type="entry name" value="SLC41 divalent cation transporters, integral membrane domain"/>
    <property type="match status" value="1"/>
</dbReference>
<dbReference type="Gene3D" id="1.25.60.10">
    <property type="entry name" value="MgtE N-terminal domain-like"/>
    <property type="match status" value="1"/>
</dbReference>
<evidence type="ECO:0000256" key="9">
    <source>
        <dbReference type="RuleBase" id="RU362011"/>
    </source>
</evidence>
<dbReference type="PANTHER" id="PTHR43773">
    <property type="entry name" value="MAGNESIUM TRANSPORTER MGTE"/>
    <property type="match status" value="1"/>
</dbReference>
<evidence type="ECO:0000256" key="7">
    <source>
        <dbReference type="ARBA" id="ARBA00023136"/>
    </source>
</evidence>
<evidence type="ECO:0000313" key="11">
    <source>
        <dbReference type="EMBL" id="PUA31777.1"/>
    </source>
</evidence>
<keyword evidence="4 9" id="KW-0812">Transmembrane</keyword>
<evidence type="ECO:0000256" key="4">
    <source>
        <dbReference type="ARBA" id="ARBA00022692"/>
    </source>
</evidence>
<keyword evidence="6 9" id="KW-1133">Transmembrane helix</keyword>
<dbReference type="InterPro" id="IPR036739">
    <property type="entry name" value="SLC41_membr_dom_sf"/>
</dbReference>
<evidence type="ECO:0000256" key="8">
    <source>
        <dbReference type="PROSITE-ProRule" id="PRU00703"/>
    </source>
</evidence>
<feature type="transmembrane region" description="Helical" evidence="9">
    <location>
        <begin position="297"/>
        <end position="317"/>
    </location>
</feature>
<dbReference type="InterPro" id="IPR000644">
    <property type="entry name" value="CBS_dom"/>
</dbReference>
<keyword evidence="9" id="KW-0479">Metal-binding</keyword>
<name>A0A2R7Y336_9CREN</name>
<comment type="caution">
    <text evidence="11">The sequence shown here is derived from an EMBL/GenBank/DDBJ whole genome shotgun (WGS) entry which is preliminary data.</text>
</comment>
<dbReference type="InterPro" id="IPR006667">
    <property type="entry name" value="SLC41_membr_dom"/>
</dbReference>
<dbReference type="EMBL" id="NBVN01000006">
    <property type="protein sequence ID" value="PUA31777.1"/>
    <property type="molecule type" value="Genomic_DNA"/>
</dbReference>
<dbReference type="PANTHER" id="PTHR43773:SF1">
    <property type="entry name" value="MAGNESIUM TRANSPORTER MGTE"/>
    <property type="match status" value="1"/>
</dbReference>
<dbReference type="Pfam" id="PF01769">
    <property type="entry name" value="MgtE"/>
    <property type="match status" value="1"/>
</dbReference>
<comment type="subcellular location">
    <subcellularLocation>
        <location evidence="9">Cell membrane</location>
        <topology evidence="9">Multi-pass membrane protein</topology>
    </subcellularLocation>
    <subcellularLocation>
        <location evidence="1">Membrane</location>
        <topology evidence="1">Multi-pass membrane protein</topology>
    </subcellularLocation>
</comment>
<dbReference type="CDD" id="cd04606">
    <property type="entry name" value="CBS_pair_Mg_transporter"/>
    <property type="match status" value="1"/>
</dbReference>
<dbReference type="SUPFAM" id="SSF161093">
    <property type="entry name" value="MgtE membrane domain-like"/>
    <property type="match status" value="1"/>
</dbReference>
<dbReference type="Proteomes" id="UP000244093">
    <property type="component" value="Unassembled WGS sequence"/>
</dbReference>
<dbReference type="NCBIfam" id="TIGR00400">
    <property type="entry name" value="mgtE"/>
    <property type="match status" value="1"/>
</dbReference>
<dbReference type="GO" id="GO:0046872">
    <property type="term" value="F:metal ion binding"/>
    <property type="evidence" value="ECO:0007669"/>
    <property type="project" value="UniProtKB-KW"/>
</dbReference>
<evidence type="ECO:0000256" key="3">
    <source>
        <dbReference type="ARBA" id="ARBA00022448"/>
    </source>
</evidence>
<sequence length="465" mass="51402">MSVSVKASGEEIASQLAELLDEDRYDEVLNIFESLDPYTALSVLIHLGRDYRSELLSRVSLNNLTPVLSKMPDEIFYQLTLVRGLDDLAKVLSHLPYDEIADVMLKLTPRQRAQLLSLLPKESAREVEKLLKYHPESVGGVMTTQVPIFNKDMTVSEARDIYVTRDKAGFYDKHHYIYVVDEKGRLYGWVEVKSFLIKPPHIKLSECSQKPPATVNVNMDREVAARIAVRYDLLEVPVVDDEGRFLGVVTLDDVLDITVGELSEDLLKYGGYFEALRGSYIAASPLKLALRRAPMIIYLYLMDSITGSIVASFISTIERFAILAAFLPMLSDNSGNIGSQASTIVLRGLVLGELRPTYKDILRVLRKEFAVTSLMLTILMPVAFTIGFAVSFVGGLTLLGALKIALVVSLALIVSCYIADIVGALLPVMLAKMRVDPAVVSAPLITTIADIATSLSYFLVATYLL</sequence>
<dbReference type="SUPFAM" id="SSF158791">
    <property type="entry name" value="MgtE N-terminal domain-like"/>
    <property type="match status" value="1"/>
</dbReference>
<keyword evidence="9" id="KW-1003">Cell membrane</keyword>
<dbReference type="PROSITE" id="PS51371">
    <property type="entry name" value="CBS"/>
    <property type="match status" value="2"/>
</dbReference>
<dbReference type="InterPro" id="IPR006669">
    <property type="entry name" value="MgtE_transporter"/>
</dbReference>
<dbReference type="GO" id="GO:0015095">
    <property type="term" value="F:magnesium ion transmembrane transporter activity"/>
    <property type="evidence" value="ECO:0007669"/>
    <property type="project" value="InterPro"/>
</dbReference>
<dbReference type="SMART" id="SM00116">
    <property type="entry name" value="CBS"/>
    <property type="match status" value="2"/>
</dbReference>
<dbReference type="Pfam" id="PF00571">
    <property type="entry name" value="CBS"/>
    <property type="match status" value="2"/>
</dbReference>
<dbReference type="InterPro" id="IPR038076">
    <property type="entry name" value="MgtE_N_sf"/>
</dbReference>
<keyword evidence="7 9" id="KW-0472">Membrane</keyword>
<evidence type="ECO:0000256" key="2">
    <source>
        <dbReference type="ARBA" id="ARBA00009749"/>
    </source>
</evidence>
<evidence type="ECO:0000313" key="12">
    <source>
        <dbReference type="Proteomes" id="UP000244093"/>
    </source>
</evidence>
<feature type="domain" description="CBS" evidence="10">
    <location>
        <begin position="208"/>
        <end position="264"/>
    </location>
</feature>